<dbReference type="AlphaFoldDB" id="A0A803NSX2"/>
<dbReference type="PANTHER" id="PTHR11439:SF470">
    <property type="entry name" value="CYSTEINE-RICH RLK (RECEPTOR-LIKE PROTEIN KINASE) 8"/>
    <property type="match status" value="1"/>
</dbReference>
<reference evidence="2" key="1">
    <citation type="submission" date="2018-11" db="EMBL/GenBank/DDBJ databases">
        <authorList>
            <person name="Grassa J C."/>
        </authorList>
    </citation>
    <scope>NUCLEOTIDE SEQUENCE [LARGE SCALE GENOMIC DNA]</scope>
</reference>
<dbReference type="EnsemblPlants" id="evm.model.02.1250">
    <property type="protein sequence ID" value="cds.evm.model.02.1250"/>
    <property type="gene ID" value="evm.TU.02.1250"/>
</dbReference>
<accession>A0A803NSX2</accession>
<sequence length="154" mass="16491">MSSTSFLGTKPASTPMEPNSKLSKDTSDLLPDPTTYRSIIGKLIYLTITRPDLSFAVNKLNQFMTTPRTPHLQAAHRLTAYAASTLPDDTSLSKKILMLTGGLVLTLVAPSLATASSLVIELFLGSPKSSPLFLNPPPKLSTVQWPTPPVKSLG</sequence>
<keyword evidence="3" id="KW-1185">Reference proteome</keyword>
<dbReference type="Gramene" id="evm.model.02.1250">
    <property type="protein sequence ID" value="cds.evm.model.02.1250"/>
    <property type="gene ID" value="evm.TU.02.1250"/>
</dbReference>
<evidence type="ECO:0000256" key="1">
    <source>
        <dbReference type="SAM" id="MobiDB-lite"/>
    </source>
</evidence>
<evidence type="ECO:0000313" key="3">
    <source>
        <dbReference type="Proteomes" id="UP000596661"/>
    </source>
</evidence>
<name>A0A803NSX2_CANSA</name>
<dbReference type="EMBL" id="UZAU01000168">
    <property type="status" value="NOT_ANNOTATED_CDS"/>
    <property type="molecule type" value="Genomic_DNA"/>
</dbReference>
<evidence type="ECO:0008006" key="4">
    <source>
        <dbReference type="Google" id="ProtNLM"/>
    </source>
</evidence>
<feature type="region of interest" description="Disordered" evidence="1">
    <location>
        <begin position="1"/>
        <end position="28"/>
    </location>
</feature>
<reference evidence="2" key="2">
    <citation type="submission" date="2021-03" db="UniProtKB">
        <authorList>
            <consortium name="EnsemblPlants"/>
        </authorList>
    </citation>
    <scope>IDENTIFICATION</scope>
</reference>
<protein>
    <recommendedName>
        <fullName evidence="4">Mitochondrial protein</fullName>
    </recommendedName>
</protein>
<evidence type="ECO:0000313" key="2">
    <source>
        <dbReference type="EnsemblPlants" id="cds.evm.model.02.1250"/>
    </source>
</evidence>
<organism evidence="2 3">
    <name type="scientific">Cannabis sativa</name>
    <name type="common">Hemp</name>
    <name type="synonym">Marijuana</name>
    <dbReference type="NCBI Taxonomy" id="3483"/>
    <lineage>
        <taxon>Eukaryota</taxon>
        <taxon>Viridiplantae</taxon>
        <taxon>Streptophyta</taxon>
        <taxon>Embryophyta</taxon>
        <taxon>Tracheophyta</taxon>
        <taxon>Spermatophyta</taxon>
        <taxon>Magnoliopsida</taxon>
        <taxon>eudicotyledons</taxon>
        <taxon>Gunneridae</taxon>
        <taxon>Pentapetalae</taxon>
        <taxon>rosids</taxon>
        <taxon>fabids</taxon>
        <taxon>Rosales</taxon>
        <taxon>Cannabaceae</taxon>
        <taxon>Cannabis</taxon>
    </lineage>
</organism>
<dbReference type="PANTHER" id="PTHR11439">
    <property type="entry name" value="GAG-POL-RELATED RETROTRANSPOSON"/>
    <property type="match status" value="1"/>
</dbReference>
<dbReference type="Proteomes" id="UP000596661">
    <property type="component" value="Chromosome 2"/>
</dbReference>
<proteinExistence type="predicted"/>